<dbReference type="GO" id="GO:0003677">
    <property type="term" value="F:DNA binding"/>
    <property type="evidence" value="ECO:0007669"/>
    <property type="project" value="UniProtKB-UniRule"/>
</dbReference>
<keyword evidence="6" id="KW-1185">Reference proteome</keyword>
<accession>A0A0J1IIG5</accession>
<organism evidence="5 6">
    <name type="scientific">Niallia circulans</name>
    <name type="common">Bacillus circulans</name>
    <dbReference type="NCBI Taxonomy" id="1397"/>
    <lineage>
        <taxon>Bacteria</taxon>
        <taxon>Bacillati</taxon>
        <taxon>Bacillota</taxon>
        <taxon>Bacilli</taxon>
        <taxon>Bacillales</taxon>
        <taxon>Bacillaceae</taxon>
        <taxon>Niallia</taxon>
    </lineage>
</organism>
<name>A0A0J1IIG5_NIACI</name>
<gene>
    <name evidence="5" type="ORF">ABW02_14180</name>
</gene>
<dbReference type="PROSITE" id="PS01081">
    <property type="entry name" value="HTH_TETR_1"/>
    <property type="match status" value="1"/>
</dbReference>
<dbReference type="SUPFAM" id="SSF46689">
    <property type="entry name" value="Homeodomain-like"/>
    <property type="match status" value="1"/>
</dbReference>
<dbReference type="OrthoDB" id="9812993at2"/>
<reference evidence="5 6" key="1">
    <citation type="submission" date="2015-05" db="EMBL/GenBank/DDBJ databases">
        <title>Whole genome sequence and identification of bacterial endophytes from Costus igneus.</title>
        <authorList>
            <person name="Lee Y.P."/>
            <person name="Gan H.M."/>
            <person name="Eng W."/>
            <person name="Wheatley M.S."/>
            <person name="Caraballo A."/>
            <person name="Polter S."/>
            <person name="Savka M.A."/>
            <person name="Hudson A.O."/>
        </authorList>
    </citation>
    <scope>NUCLEOTIDE SEQUENCE [LARGE SCALE GENOMIC DNA]</scope>
    <source>
        <strain evidence="5 6">RIT379</strain>
    </source>
</reference>
<keyword evidence="2 3" id="KW-0238">DNA-binding</keyword>
<evidence type="ECO:0000256" key="1">
    <source>
        <dbReference type="ARBA" id="ARBA00022491"/>
    </source>
</evidence>
<dbReference type="InterPro" id="IPR009057">
    <property type="entry name" value="Homeodomain-like_sf"/>
</dbReference>
<dbReference type="InterPro" id="IPR001647">
    <property type="entry name" value="HTH_TetR"/>
</dbReference>
<dbReference type="PRINTS" id="PR00455">
    <property type="entry name" value="HTHTETR"/>
</dbReference>
<keyword evidence="1" id="KW-0678">Repressor</keyword>
<dbReference type="PANTHER" id="PTHR43479">
    <property type="entry name" value="ACREF/ENVCD OPERON REPRESSOR-RELATED"/>
    <property type="match status" value="1"/>
</dbReference>
<proteinExistence type="predicted"/>
<feature type="DNA-binding region" description="H-T-H motif" evidence="3">
    <location>
        <begin position="25"/>
        <end position="44"/>
    </location>
</feature>
<dbReference type="PATRIC" id="fig|1397.4.peg.984"/>
<sequence>MNKRKKQVMDKAHELFIEKGFQQTSIQDILTASNISKGTFYNYFSSKNELLISIFKNIYTELEWQRKQLLMGQDETDSTLFIKQIEMLIRTNNQYKIISLFEEILFTKDEELKNYIKNRRIHELSWIYNRLVDVCGAQNKTYLLDCSIMLMGMIHSSIFVHSLIYQDHANIHQIVQYCVNRVLDMVNHLSKSNEVLIKPDTLYNWIALQSMNDDDVGKKEILCMLYAFKADLKKDKELLSSQEKIEQLLTFIEEEVEIKYPRYFLMESTLMSLMQEVKETPYAKTVQKLSDSIKKVYSKRNQ</sequence>
<dbReference type="Gene3D" id="1.10.357.10">
    <property type="entry name" value="Tetracycline Repressor, domain 2"/>
    <property type="match status" value="1"/>
</dbReference>
<evidence type="ECO:0000259" key="4">
    <source>
        <dbReference type="PROSITE" id="PS50977"/>
    </source>
</evidence>
<dbReference type="InterPro" id="IPR050624">
    <property type="entry name" value="HTH-type_Tx_Regulator"/>
</dbReference>
<feature type="domain" description="HTH tetR-type" evidence="4">
    <location>
        <begin position="2"/>
        <end position="62"/>
    </location>
</feature>
<evidence type="ECO:0000256" key="3">
    <source>
        <dbReference type="PROSITE-ProRule" id="PRU00335"/>
    </source>
</evidence>
<dbReference type="PROSITE" id="PS50977">
    <property type="entry name" value="HTH_TETR_2"/>
    <property type="match status" value="1"/>
</dbReference>
<dbReference type="Pfam" id="PF00440">
    <property type="entry name" value="TetR_N"/>
    <property type="match status" value="1"/>
</dbReference>
<evidence type="ECO:0000313" key="6">
    <source>
        <dbReference type="Proteomes" id="UP000036045"/>
    </source>
</evidence>
<dbReference type="GeneID" id="56348909"/>
<evidence type="ECO:0000313" key="5">
    <source>
        <dbReference type="EMBL" id="KLV25744.1"/>
    </source>
</evidence>
<protein>
    <recommendedName>
        <fullName evidence="4">HTH tetR-type domain-containing protein</fullName>
    </recommendedName>
</protein>
<dbReference type="EMBL" id="LDPH01000013">
    <property type="protein sequence ID" value="KLV25744.1"/>
    <property type="molecule type" value="Genomic_DNA"/>
</dbReference>
<dbReference type="Proteomes" id="UP000036045">
    <property type="component" value="Unassembled WGS sequence"/>
</dbReference>
<evidence type="ECO:0000256" key="2">
    <source>
        <dbReference type="ARBA" id="ARBA00023125"/>
    </source>
</evidence>
<comment type="caution">
    <text evidence="5">The sequence shown here is derived from an EMBL/GenBank/DDBJ whole genome shotgun (WGS) entry which is preliminary data.</text>
</comment>
<dbReference type="InterPro" id="IPR023772">
    <property type="entry name" value="DNA-bd_HTH_TetR-type_CS"/>
</dbReference>
<dbReference type="RefSeq" id="WP_047942914.1">
    <property type="nucleotide sequence ID" value="NZ_CP053989.1"/>
</dbReference>
<dbReference type="PANTHER" id="PTHR43479:SF22">
    <property type="entry name" value="TRANSCRIPTIONAL REGULATOR, TETR FAMILY"/>
    <property type="match status" value="1"/>
</dbReference>
<dbReference type="AlphaFoldDB" id="A0A0J1IIG5"/>